<dbReference type="STRING" id="22663.A0A2I0IMP7"/>
<keyword evidence="2" id="KW-0433">Leucine-rich repeat</keyword>
<dbReference type="PRINTS" id="PR00364">
    <property type="entry name" value="DISEASERSIST"/>
</dbReference>
<dbReference type="SUPFAM" id="SSF52058">
    <property type="entry name" value="L domain-like"/>
    <property type="match status" value="1"/>
</dbReference>
<feature type="domain" description="Disease resistance protein winged helix" evidence="10">
    <location>
        <begin position="532"/>
        <end position="598"/>
    </location>
</feature>
<dbReference type="InterPro" id="IPR042197">
    <property type="entry name" value="Apaf_helical"/>
</dbReference>
<dbReference type="PANTHER" id="PTHR33463">
    <property type="entry name" value="NB-ARC DOMAIN-CONTAINING PROTEIN-RELATED"/>
    <property type="match status" value="1"/>
</dbReference>
<dbReference type="InterPro" id="IPR027417">
    <property type="entry name" value="P-loop_NTPase"/>
</dbReference>
<feature type="compositionally biased region" description="Gly residues" evidence="8">
    <location>
        <begin position="1017"/>
        <end position="1026"/>
    </location>
</feature>
<dbReference type="EMBL" id="PGOL01002745">
    <property type="protein sequence ID" value="PKI45275.1"/>
    <property type="molecule type" value="Genomic_DNA"/>
</dbReference>
<dbReference type="GO" id="GO:0006952">
    <property type="term" value="P:defense response"/>
    <property type="evidence" value="ECO:0007669"/>
    <property type="project" value="UniProtKB-KW"/>
</dbReference>
<protein>
    <submittedName>
        <fullName evidence="12">Uncharacterized protein</fullName>
    </submittedName>
</protein>
<dbReference type="FunFam" id="1.10.8.430:FF:000003">
    <property type="entry name" value="Probable disease resistance protein At5g66910"/>
    <property type="match status" value="1"/>
</dbReference>
<organism evidence="12 13">
    <name type="scientific">Punica granatum</name>
    <name type="common">Pomegranate</name>
    <dbReference type="NCBI Taxonomy" id="22663"/>
    <lineage>
        <taxon>Eukaryota</taxon>
        <taxon>Viridiplantae</taxon>
        <taxon>Streptophyta</taxon>
        <taxon>Embryophyta</taxon>
        <taxon>Tracheophyta</taxon>
        <taxon>Spermatophyta</taxon>
        <taxon>Magnoliopsida</taxon>
        <taxon>eudicotyledons</taxon>
        <taxon>Gunneridae</taxon>
        <taxon>Pentapetalae</taxon>
        <taxon>rosids</taxon>
        <taxon>malvids</taxon>
        <taxon>Myrtales</taxon>
        <taxon>Lythraceae</taxon>
        <taxon>Punica</taxon>
    </lineage>
</organism>
<comment type="caution">
    <text evidence="12">The sequence shown here is derived from an EMBL/GenBank/DDBJ whole genome shotgun (WGS) entry which is preliminary data.</text>
</comment>
<dbReference type="Gene3D" id="1.10.10.10">
    <property type="entry name" value="Winged helix-like DNA-binding domain superfamily/Winged helix DNA-binding domain"/>
    <property type="match status" value="1"/>
</dbReference>
<dbReference type="PANTHER" id="PTHR33463:SF220">
    <property type="entry name" value="NB-ARC DOMAIN-CONTAINING PROTEIN"/>
    <property type="match status" value="1"/>
</dbReference>
<dbReference type="InterPro" id="IPR050905">
    <property type="entry name" value="Plant_NBS-LRR"/>
</dbReference>
<feature type="coiled-coil region" evidence="7">
    <location>
        <begin position="25"/>
        <end position="52"/>
    </location>
</feature>
<evidence type="ECO:0000259" key="10">
    <source>
        <dbReference type="Pfam" id="PF23559"/>
    </source>
</evidence>
<dbReference type="Pfam" id="PF23598">
    <property type="entry name" value="LRR_14"/>
    <property type="match status" value="1"/>
</dbReference>
<dbReference type="GO" id="GO:0043531">
    <property type="term" value="F:ADP binding"/>
    <property type="evidence" value="ECO:0007669"/>
    <property type="project" value="InterPro"/>
</dbReference>
<keyword evidence="3" id="KW-0677">Repeat</keyword>
<keyword evidence="13" id="KW-1185">Reference proteome</keyword>
<sequence>MDCAAAVFGSIFQCWDCTTKYRTYIQNLGDNLNSLENKMNELSHVKVDVTRRVETAEGKGWVLTSDVDGWLERVDALKVEVSGILAKGKQLMEKSCLCSLYPKNCRARYRQSKAAERKESTVETEIGRGRSFEVVAYEPGDLVLKRSLEALWDKMAELGHVFEDVRERVKMEEDRHLKRTSEVGGWLERVELLKEEVGKILEKGKQQMEKSNQGVGGDLQSHRNCPSYHQLSKHAEEKRATLEEELGKARGFTVYTYKPDDPLMVEIPLESPVGLDSTFEEVWNWVQDERVRQIGLYGMGGVGKTTLLRKIHNEFLKIEHDYNVVAWIVVSRSTNLEKIQDAIWKKLKLSEAEWHHLSEQDRAGKILSIMKKKSFMLFLDDIWEEIDLLNIGIPSRGHQHRSKIIFTTRSEEVCGLMQADRTKKVGCLSPHKALELFREKVGEETWSAHVEIPKLAEALVEECEYLPLALITVGSSMASRKHLEDWRRTIKVLKNRPSNFAGMEKGVLSVLEFSYEALPNETQKKCFLYCSIFPEDHEYDMEQLINLWIGEGFLDECDGIHEASDCGIDIINNLTRVCLLEDHCRRKFRMHDVVRDMALWVSSEHGQKKNKIIVQEKQKSFLPKEVKKWNDAEKISLWRVDQNTENIDAALTTCSSLSTLILRHTEVETFPHGFFSSMPALRVLDLSGNGCLIELTEDIGVLGNLRYLNLEGTKIMKLPMEVKRLTKLVVLLVDRACIPEGLIPSLSSLRLFHWGSNHSNSRRIVEGDELNLIEELNGMNEIDEIYLTLTFDSTVKKLFMSCPVLQSCLSVLRLTELGSLTIPKSSPRRMEHLTYISFYHCRFAEITMEDVEYGDRSSLPYGSTIPKPPLRLESQDWFRSLERISISHCQQLQDVTVLIYNAPYLKYLKIESCYSMRELIGSNVAASHVYRIFLCLINLCLINLPKLERICSRLLAFPLLERETSKVGSGSPIDGPSPRIDRDLEFEIHGGFGGGGCQSAVLTPPPWSPESSMGADDLGGGVGVSD</sequence>
<name>A0A2I0IMP7_PUNGR</name>
<feature type="domain" description="Disease resistance R13L4/SHOC-2-like LRR" evidence="11">
    <location>
        <begin position="649"/>
        <end position="820"/>
    </location>
</feature>
<dbReference type="FunFam" id="1.10.10.10:FF:000322">
    <property type="entry name" value="Probable disease resistance protein At1g63360"/>
    <property type="match status" value="1"/>
</dbReference>
<evidence type="ECO:0000256" key="2">
    <source>
        <dbReference type="ARBA" id="ARBA00022614"/>
    </source>
</evidence>
<dbReference type="FunFam" id="3.40.50.300:FF:001091">
    <property type="entry name" value="Probable disease resistance protein At1g61300"/>
    <property type="match status" value="1"/>
</dbReference>
<evidence type="ECO:0000259" key="11">
    <source>
        <dbReference type="Pfam" id="PF23598"/>
    </source>
</evidence>
<proteinExistence type="inferred from homology"/>
<dbReference type="InterPro" id="IPR032675">
    <property type="entry name" value="LRR_dom_sf"/>
</dbReference>
<evidence type="ECO:0000256" key="4">
    <source>
        <dbReference type="ARBA" id="ARBA00022741"/>
    </source>
</evidence>
<accession>A0A2I0IMP7</accession>
<dbReference type="Pfam" id="PF23559">
    <property type="entry name" value="WHD_DRP"/>
    <property type="match status" value="1"/>
</dbReference>
<evidence type="ECO:0000256" key="8">
    <source>
        <dbReference type="SAM" id="MobiDB-lite"/>
    </source>
</evidence>
<feature type="domain" description="NB-ARC" evidence="9">
    <location>
        <begin position="277"/>
        <end position="445"/>
    </location>
</feature>
<dbReference type="Gene3D" id="3.40.50.300">
    <property type="entry name" value="P-loop containing nucleotide triphosphate hydrolases"/>
    <property type="match status" value="1"/>
</dbReference>
<evidence type="ECO:0000259" key="9">
    <source>
        <dbReference type="Pfam" id="PF00931"/>
    </source>
</evidence>
<dbReference type="Pfam" id="PF00931">
    <property type="entry name" value="NB-ARC"/>
    <property type="match status" value="1"/>
</dbReference>
<feature type="region of interest" description="Disordered" evidence="8">
    <location>
        <begin position="1002"/>
        <end position="1026"/>
    </location>
</feature>
<dbReference type="GO" id="GO:0005524">
    <property type="term" value="F:ATP binding"/>
    <property type="evidence" value="ECO:0007669"/>
    <property type="project" value="UniProtKB-KW"/>
</dbReference>
<dbReference type="InterPro" id="IPR058922">
    <property type="entry name" value="WHD_DRP"/>
</dbReference>
<evidence type="ECO:0000313" key="13">
    <source>
        <dbReference type="Proteomes" id="UP000233551"/>
    </source>
</evidence>
<dbReference type="Gene3D" id="3.80.10.10">
    <property type="entry name" value="Ribonuclease Inhibitor"/>
    <property type="match status" value="1"/>
</dbReference>
<dbReference type="InterPro" id="IPR002182">
    <property type="entry name" value="NB-ARC"/>
</dbReference>
<dbReference type="Proteomes" id="UP000233551">
    <property type="component" value="Unassembled WGS sequence"/>
</dbReference>
<reference evidence="12 13" key="1">
    <citation type="submission" date="2017-11" db="EMBL/GenBank/DDBJ databases">
        <title>De-novo sequencing of pomegranate (Punica granatum L.) genome.</title>
        <authorList>
            <person name="Akparov Z."/>
            <person name="Amiraslanov A."/>
            <person name="Hajiyeva S."/>
            <person name="Abbasov M."/>
            <person name="Kaur K."/>
            <person name="Hamwieh A."/>
            <person name="Solovyev V."/>
            <person name="Salamov A."/>
            <person name="Braich B."/>
            <person name="Kosarev P."/>
            <person name="Mahmoud A."/>
            <person name="Hajiyev E."/>
            <person name="Babayeva S."/>
            <person name="Izzatullayeva V."/>
            <person name="Mammadov A."/>
            <person name="Mammadov A."/>
            <person name="Sharifova S."/>
            <person name="Ojaghi J."/>
            <person name="Eynullazada K."/>
            <person name="Bayramov B."/>
            <person name="Abdulazimova A."/>
            <person name="Shahmuradov I."/>
        </authorList>
    </citation>
    <scope>NUCLEOTIDE SEQUENCE [LARGE SCALE GENOMIC DNA]</scope>
    <source>
        <strain evidence="13">cv. AG2017</strain>
        <tissue evidence="12">Leaf</tissue>
    </source>
</reference>
<comment type="similarity">
    <text evidence="1">Belongs to the disease resistance NB-LRR family.</text>
</comment>
<evidence type="ECO:0000313" key="12">
    <source>
        <dbReference type="EMBL" id="PKI45275.1"/>
    </source>
</evidence>
<evidence type="ECO:0000256" key="7">
    <source>
        <dbReference type="SAM" id="Coils"/>
    </source>
</evidence>
<keyword evidence="4" id="KW-0547">Nucleotide-binding</keyword>
<dbReference type="Gene3D" id="1.10.8.430">
    <property type="entry name" value="Helical domain of apoptotic protease-activating factors"/>
    <property type="match status" value="1"/>
</dbReference>
<keyword evidence="5" id="KW-0611">Plant defense</keyword>
<keyword evidence="7" id="KW-0175">Coiled coil</keyword>
<dbReference type="AlphaFoldDB" id="A0A2I0IMP7"/>
<evidence type="ECO:0000256" key="3">
    <source>
        <dbReference type="ARBA" id="ARBA00022737"/>
    </source>
</evidence>
<dbReference type="InterPro" id="IPR055414">
    <property type="entry name" value="LRR_R13L4/SHOC2-like"/>
</dbReference>
<gene>
    <name evidence="12" type="ORF">CRG98_034332</name>
</gene>
<dbReference type="InterPro" id="IPR036388">
    <property type="entry name" value="WH-like_DNA-bd_sf"/>
</dbReference>
<keyword evidence="6" id="KW-0067">ATP-binding</keyword>
<dbReference type="SUPFAM" id="SSF52540">
    <property type="entry name" value="P-loop containing nucleoside triphosphate hydrolases"/>
    <property type="match status" value="1"/>
</dbReference>
<evidence type="ECO:0000256" key="6">
    <source>
        <dbReference type="ARBA" id="ARBA00022840"/>
    </source>
</evidence>
<evidence type="ECO:0000256" key="1">
    <source>
        <dbReference type="ARBA" id="ARBA00008894"/>
    </source>
</evidence>
<evidence type="ECO:0000256" key="5">
    <source>
        <dbReference type="ARBA" id="ARBA00022821"/>
    </source>
</evidence>